<evidence type="ECO:0000313" key="3">
    <source>
        <dbReference type="Proteomes" id="UP000008866"/>
    </source>
</evidence>
<feature type="region of interest" description="Disordered" evidence="1">
    <location>
        <begin position="1"/>
        <end position="40"/>
    </location>
</feature>
<name>D4AUQ2_ARTBC</name>
<reference evidence="3" key="1">
    <citation type="journal article" date="2011" name="Genome Biol.">
        <title>Comparative and functional genomics provide insights into the pathogenicity of dermatophytic fungi.</title>
        <authorList>
            <person name="Burmester A."/>
            <person name="Shelest E."/>
            <person name="Gloeckner G."/>
            <person name="Heddergott C."/>
            <person name="Schindler S."/>
            <person name="Staib P."/>
            <person name="Heidel A."/>
            <person name="Felder M."/>
            <person name="Petzold A."/>
            <person name="Szafranski K."/>
            <person name="Feuermann M."/>
            <person name="Pedruzzi I."/>
            <person name="Priebe S."/>
            <person name="Groth M."/>
            <person name="Winkler R."/>
            <person name="Li W."/>
            <person name="Kniemeyer O."/>
            <person name="Schroeckh V."/>
            <person name="Hertweck C."/>
            <person name="Hube B."/>
            <person name="White T.C."/>
            <person name="Platzer M."/>
            <person name="Guthke R."/>
            <person name="Heitman J."/>
            <person name="Woestemeyer J."/>
            <person name="Zipfel P.F."/>
            <person name="Monod M."/>
            <person name="Brakhage A.A."/>
        </authorList>
    </citation>
    <scope>NUCLEOTIDE SEQUENCE [LARGE SCALE GENOMIC DNA]</scope>
    <source>
        <strain evidence="3">ATCC MYA-4681 / CBS 112371</strain>
    </source>
</reference>
<protein>
    <submittedName>
        <fullName evidence="2">Uncharacterized protein</fullName>
    </submittedName>
</protein>
<organism evidence="2 3">
    <name type="scientific">Arthroderma benhamiae (strain ATCC MYA-4681 / CBS 112371)</name>
    <name type="common">Trichophyton mentagrophytes</name>
    <dbReference type="NCBI Taxonomy" id="663331"/>
    <lineage>
        <taxon>Eukaryota</taxon>
        <taxon>Fungi</taxon>
        <taxon>Dikarya</taxon>
        <taxon>Ascomycota</taxon>
        <taxon>Pezizomycotina</taxon>
        <taxon>Eurotiomycetes</taxon>
        <taxon>Eurotiomycetidae</taxon>
        <taxon>Onygenales</taxon>
        <taxon>Arthrodermataceae</taxon>
        <taxon>Trichophyton</taxon>
    </lineage>
</organism>
<dbReference type="EMBL" id="ABSU01000011">
    <property type="protein sequence ID" value="EFE33217.1"/>
    <property type="molecule type" value="Genomic_DNA"/>
</dbReference>
<dbReference type="Proteomes" id="UP000008866">
    <property type="component" value="Unassembled WGS sequence"/>
</dbReference>
<dbReference type="HOGENOM" id="CLU_047997_0_0_1"/>
<dbReference type="KEGG" id="abe:ARB_07969"/>
<sequence length="375" mass="41069">MSAFALSTPPPSECAAAGKQKKMNEAHRGPAKPSRSKRQLEGMDLGCEDIILPPTSAAKEPLGTRTPVEFWDVNSNNTPILQPADFIFDADEFTGSPEMISDYSFDANPHLDIQDFLPPLPYPTPVGLEMEMDMLMAEKPGPLVDLTALLAKMSHYESQLPKLPGGDLDNYPIGDALFLSQRFFTVLSEHNPVNSIGKTSHLDMPTKLLTLSCYMTLTRILISVFGYLHGRLCQLQEVNFQNDGMGHSVSSLTDMHAYRGLRLGQIQPICACAGKESATRVKKAVSMLLASLGGAEGRLGLPPDVRVIPDVQVDTNLGRGISTLPDQGDEMMVLEDGLLVGLTNSRLHKVVREQARELREKVDEVYDVLKGLLEI</sequence>
<dbReference type="GeneID" id="9521275"/>
<dbReference type="eggNOG" id="ENOG502RM9S">
    <property type="taxonomic scope" value="Eukaryota"/>
</dbReference>
<dbReference type="AlphaFoldDB" id="D4AUQ2"/>
<dbReference type="OMA" id="MANAHAG"/>
<dbReference type="STRING" id="663331.D4AUQ2"/>
<keyword evidence="3" id="KW-1185">Reference proteome</keyword>
<gene>
    <name evidence="2" type="ORF">ARB_07969</name>
</gene>
<accession>D4AUQ2</accession>
<dbReference type="RefSeq" id="XP_003013857.1">
    <property type="nucleotide sequence ID" value="XM_003013811.1"/>
</dbReference>
<proteinExistence type="predicted"/>
<evidence type="ECO:0000313" key="2">
    <source>
        <dbReference type="EMBL" id="EFE33217.1"/>
    </source>
</evidence>
<evidence type="ECO:0000256" key="1">
    <source>
        <dbReference type="SAM" id="MobiDB-lite"/>
    </source>
</evidence>
<comment type="caution">
    <text evidence="2">The sequence shown here is derived from an EMBL/GenBank/DDBJ whole genome shotgun (WGS) entry which is preliminary data.</text>
</comment>